<dbReference type="EMBL" id="JACIFF010000004">
    <property type="protein sequence ID" value="MBB4079397.1"/>
    <property type="molecule type" value="Genomic_DNA"/>
</dbReference>
<organism evidence="1 2">
    <name type="scientific">Neolewinella aquimaris</name>
    <dbReference type="NCBI Taxonomy" id="1835722"/>
    <lineage>
        <taxon>Bacteria</taxon>
        <taxon>Pseudomonadati</taxon>
        <taxon>Bacteroidota</taxon>
        <taxon>Saprospiria</taxon>
        <taxon>Saprospirales</taxon>
        <taxon>Lewinellaceae</taxon>
        <taxon>Neolewinella</taxon>
    </lineage>
</organism>
<gene>
    <name evidence="1" type="ORF">GGR28_002017</name>
</gene>
<keyword evidence="1" id="KW-0378">Hydrolase</keyword>
<evidence type="ECO:0000313" key="2">
    <source>
        <dbReference type="Proteomes" id="UP000576209"/>
    </source>
</evidence>
<proteinExistence type="predicted"/>
<protein>
    <submittedName>
        <fullName evidence="1">Putative urease superfamily metal-dependent hydrolase</fullName>
    </submittedName>
</protein>
<name>A0A840E7Y9_9BACT</name>
<dbReference type="Proteomes" id="UP000576209">
    <property type="component" value="Unassembled WGS sequence"/>
</dbReference>
<dbReference type="AlphaFoldDB" id="A0A840E7Y9"/>
<dbReference type="Pfam" id="PF20001">
    <property type="entry name" value="DUF6428"/>
    <property type="match status" value="1"/>
</dbReference>
<sequence>MLLSELSAFLRQSKQLAIVLPDGSLVPRHFHVTEVGEVTRRFIDCGGTRRHERVVNLQLWSANDYDHRLAPEKFSHILDLAQRELGIGNLEVEVEYQGAETIQKFGLAIVDDRLQLTGKATDCLAKDNCGIPPAKKLVSLGNFVAKPSATSCAPGSGCC</sequence>
<keyword evidence="2" id="KW-1185">Reference proteome</keyword>
<reference evidence="1 2" key="1">
    <citation type="submission" date="2020-08" db="EMBL/GenBank/DDBJ databases">
        <title>Genomic Encyclopedia of Type Strains, Phase IV (KMG-IV): sequencing the most valuable type-strain genomes for metagenomic binning, comparative biology and taxonomic classification.</title>
        <authorList>
            <person name="Goeker M."/>
        </authorList>
    </citation>
    <scope>NUCLEOTIDE SEQUENCE [LARGE SCALE GENOMIC DNA]</scope>
    <source>
        <strain evidence="1 2">DSM 105137</strain>
    </source>
</reference>
<accession>A0A840E7Y9</accession>
<comment type="caution">
    <text evidence="1">The sequence shown here is derived from an EMBL/GenBank/DDBJ whole genome shotgun (WGS) entry which is preliminary data.</text>
</comment>
<dbReference type="GO" id="GO:0016787">
    <property type="term" value="F:hydrolase activity"/>
    <property type="evidence" value="ECO:0007669"/>
    <property type="project" value="UniProtKB-KW"/>
</dbReference>
<evidence type="ECO:0000313" key="1">
    <source>
        <dbReference type="EMBL" id="MBB4079397.1"/>
    </source>
</evidence>
<dbReference type="RefSeq" id="WP_183495644.1">
    <property type="nucleotide sequence ID" value="NZ_JACIFF010000004.1"/>
</dbReference>
<dbReference type="InterPro" id="IPR045534">
    <property type="entry name" value="DUF6428"/>
</dbReference>